<evidence type="ECO:0000313" key="1">
    <source>
        <dbReference type="EMBL" id="SVD21584.1"/>
    </source>
</evidence>
<organism evidence="1">
    <name type="scientific">marine metagenome</name>
    <dbReference type="NCBI Taxonomy" id="408172"/>
    <lineage>
        <taxon>unclassified sequences</taxon>
        <taxon>metagenomes</taxon>
        <taxon>ecological metagenomes</taxon>
    </lineage>
</organism>
<name>A0A382THK0_9ZZZZ</name>
<accession>A0A382THK0</accession>
<proteinExistence type="predicted"/>
<sequence length="29" mass="3112">MTMLKVTILLIRLASIAVPAEGLPPRHLG</sequence>
<dbReference type="EMBL" id="UINC01136680">
    <property type="protein sequence ID" value="SVD21584.1"/>
    <property type="molecule type" value="Genomic_DNA"/>
</dbReference>
<dbReference type="AlphaFoldDB" id="A0A382THK0"/>
<feature type="non-terminal residue" evidence="1">
    <location>
        <position position="29"/>
    </location>
</feature>
<gene>
    <name evidence="1" type="ORF">METZ01_LOCUS374438</name>
</gene>
<reference evidence="1" key="1">
    <citation type="submission" date="2018-05" db="EMBL/GenBank/DDBJ databases">
        <authorList>
            <person name="Lanie J.A."/>
            <person name="Ng W.-L."/>
            <person name="Kazmierczak K.M."/>
            <person name="Andrzejewski T.M."/>
            <person name="Davidsen T.M."/>
            <person name="Wayne K.J."/>
            <person name="Tettelin H."/>
            <person name="Glass J.I."/>
            <person name="Rusch D."/>
            <person name="Podicherti R."/>
            <person name="Tsui H.-C.T."/>
            <person name="Winkler M.E."/>
        </authorList>
    </citation>
    <scope>NUCLEOTIDE SEQUENCE</scope>
</reference>
<protein>
    <submittedName>
        <fullName evidence="1">Uncharacterized protein</fullName>
    </submittedName>
</protein>